<dbReference type="OrthoDB" id="257578at2"/>
<gene>
    <name evidence="1" type="ORF">SAMN06265338_11549</name>
</gene>
<reference evidence="2" key="1">
    <citation type="submission" date="2017-06" db="EMBL/GenBank/DDBJ databases">
        <authorList>
            <person name="Varghese N."/>
            <person name="Submissions S."/>
        </authorList>
    </citation>
    <scope>NUCLEOTIDE SEQUENCE [LARGE SCALE GENOMIC DNA]</scope>
    <source>
        <strain evidence="2">DSM 137</strain>
    </source>
</reference>
<proteinExistence type="predicted"/>
<dbReference type="AlphaFoldDB" id="A0A212S817"/>
<dbReference type="RefSeq" id="WP_088522172.1">
    <property type="nucleotide sequence ID" value="NZ_FYDG01000015.1"/>
</dbReference>
<dbReference type="InterPro" id="IPR036280">
    <property type="entry name" value="Multihaem_cyt_sf"/>
</dbReference>
<dbReference type="EMBL" id="FYDG01000015">
    <property type="protein sequence ID" value="SNB81455.1"/>
    <property type="molecule type" value="Genomic_DNA"/>
</dbReference>
<evidence type="ECO:0000313" key="2">
    <source>
        <dbReference type="Proteomes" id="UP000198418"/>
    </source>
</evidence>
<organism evidence="1 2">
    <name type="scientific">Rhodoblastus acidophilus</name>
    <name type="common">Rhodopseudomonas acidophila</name>
    <dbReference type="NCBI Taxonomy" id="1074"/>
    <lineage>
        <taxon>Bacteria</taxon>
        <taxon>Pseudomonadati</taxon>
        <taxon>Pseudomonadota</taxon>
        <taxon>Alphaproteobacteria</taxon>
        <taxon>Hyphomicrobiales</taxon>
        <taxon>Rhodoblastaceae</taxon>
        <taxon>Rhodoblastus</taxon>
    </lineage>
</organism>
<evidence type="ECO:0000313" key="1">
    <source>
        <dbReference type="EMBL" id="SNB81455.1"/>
    </source>
</evidence>
<sequence length="408" mass="44242">MNRFTAVAAVGLAVAIAALLGWRMVNPPSYISVSSWFAQPVATLGAAAPGFDISAESCGFCHAEAHGEWSSTIHAGAWRDDFFQIDWRRGGANPICRNCHTPLDRQQERTADPARFGDGWNAAAIPNPAFEPALRQEGVTCAACHLRDGVVYGPLAGLAAPHPTAAWSNPNVACVRCHAPRNNDWDAVLRTPPCGTASEVLRASGADPAAGAVEDRFLKDNPVANLAALRCVECHMPAVTRPLVAGGPERPGRRHLWRGGHDLATFRAGVQVHFAKTSESAGETRFTLTLVNAGAGHDIPTGVPNRRLTVTLQTLDAAGQALETREHVLERRTLGRPFVIDLWDTRLRPNAPRVFTLTAPVGKAAAVEAVVRYWLMRPIDRDRFDYRQEISQEIFRARIPLPPAAHTN</sequence>
<dbReference type="Gene3D" id="1.10.1130.10">
    <property type="entry name" value="Flavocytochrome C3, Chain A"/>
    <property type="match status" value="1"/>
</dbReference>
<dbReference type="Proteomes" id="UP000198418">
    <property type="component" value="Unassembled WGS sequence"/>
</dbReference>
<protein>
    <submittedName>
        <fullName evidence="1">Uncharacterized protein</fullName>
    </submittedName>
</protein>
<accession>A0A212S817</accession>
<dbReference type="SUPFAM" id="SSF48695">
    <property type="entry name" value="Multiheme cytochromes"/>
    <property type="match status" value="1"/>
</dbReference>
<name>A0A212S817_RHOAC</name>
<keyword evidence="2" id="KW-1185">Reference proteome</keyword>